<protein>
    <recommendedName>
        <fullName evidence="5">Secreted protein</fullName>
    </recommendedName>
</protein>
<feature type="signal peptide" evidence="2">
    <location>
        <begin position="1"/>
        <end position="19"/>
    </location>
</feature>
<gene>
    <name evidence="3" type="ORF">DFH07DRAFT_834903</name>
</gene>
<evidence type="ECO:0000313" key="4">
    <source>
        <dbReference type="Proteomes" id="UP001215280"/>
    </source>
</evidence>
<comment type="caution">
    <text evidence="3">The sequence shown here is derived from an EMBL/GenBank/DDBJ whole genome shotgun (WGS) entry which is preliminary data.</text>
</comment>
<feature type="chain" id="PRO_5042108020" description="Secreted protein" evidence="2">
    <location>
        <begin position="20"/>
        <end position="87"/>
    </location>
</feature>
<keyword evidence="1" id="KW-0812">Transmembrane</keyword>
<feature type="non-terminal residue" evidence="3">
    <location>
        <position position="87"/>
    </location>
</feature>
<keyword evidence="4" id="KW-1185">Reference proteome</keyword>
<organism evidence="3 4">
    <name type="scientific">Mycena maculata</name>
    <dbReference type="NCBI Taxonomy" id="230809"/>
    <lineage>
        <taxon>Eukaryota</taxon>
        <taxon>Fungi</taxon>
        <taxon>Dikarya</taxon>
        <taxon>Basidiomycota</taxon>
        <taxon>Agaricomycotina</taxon>
        <taxon>Agaricomycetes</taxon>
        <taxon>Agaricomycetidae</taxon>
        <taxon>Agaricales</taxon>
        <taxon>Marasmiineae</taxon>
        <taxon>Mycenaceae</taxon>
        <taxon>Mycena</taxon>
    </lineage>
</organism>
<dbReference type="EMBL" id="JARJLG010000108">
    <property type="protein sequence ID" value="KAJ7744288.1"/>
    <property type="molecule type" value="Genomic_DNA"/>
</dbReference>
<accession>A0AAD7IKJ2</accession>
<evidence type="ECO:0000313" key="3">
    <source>
        <dbReference type="EMBL" id="KAJ7744288.1"/>
    </source>
</evidence>
<sequence>MVTFLPLRVTRHMPGLSLAFILPLSYLPLFPLDCALCFPALSCKSMQIKSGTLPCEVLGCKKLGTHASHKGKVVFVYLCGANCCPKI</sequence>
<dbReference type="Proteomes" id="UP001215280">
    <property type="component" value="Unassembled WGS sequence"/>
</dbReference>
<name>A0AAD7IKJ2_9AGAR</name>
<evidence type="ECO:0000256" key="1">
    <source>
        <dbReference type="SAM" id="Phobius"/>
    </source>
</evidence>
<keyword evidence="2" id="KW-0732">Signal</keyword>
<evidence type="ECO:0008006" key="5">
    <source>
        <dbReference type="Google" id="ProtNLM"/>
    </source>
</evidence>
<reference evidence="3" key="1">
    <citation type="submission" date="2023-03" db="EMBL/GenBank/DDBJ databases">
        <title>Massive genome expansion in bonnet fungi (Mycena s.s.) driven by repeated elements and novel gene families across ecological guilds.</title>
        <authorList>
            <consortium name="Lawrence Berkeley National Laboratory"/>
            <person name="Harder C.B."/>
            <person name="Miyauchi S."/>
            <person name="Viragh M."/>
            <person name="Kuo A."/>
            <person name="Thoen E."/>
            <person name="Andreopoulos B."/>
            <person name="Lu D."/>
            <person name="Skrede I."/>
            <person name="Drula E."/>
            <person name="Henrissat B."/>
            <person name="Morin E."/>
            <person name="Kohler A."/>
            <person name="Barry K."/>
            <person name="LaButti K."/>
            <person name="Morin E."/>
            <person name="Salamov A."/>
            <person name="Lipzen A."/>
            <person name="Mereny Z."/>
            <person name="Hegedus B."/>
            <person name="Baldrian P."/>
            <person name="Stursova M."/>
            <person name="Weitz H."/>
            <person name="Taylor A."/>
            <person name="Grigoriev I.V."/>
            <person name="Nagy L.G."/>
            <person name="Martin F."/>
            <person name="Kauserud H."/>
        </authorList>
    </citation>
    <scope>NUCLEOTIDE SEQUENCE</scope>
    <source>
        <strain evidence="3">CBHHK188m</strain>
    </source>
</reference>
<keyword evidence="1" id="KW-1133">Transmembrane helix</keyword>
<evidence type="ECO:0000256" key="2">
    <source>
        <dbReference type="SAM" id="SignalP"/>
    </source>
</evidence>
<dbReference type="AlphaFoldDB" id="A0AAD7IKJ2"/>
<keyword evidence="1" id="KW-0472">Membrane</keyword>
<proteinExistence type="predicted"/>
<feature type="transmembrane region" description="Helical" evidence="1">
    <location>
        <begin position="20"/>
        <end position="41"/>
    </location>
</feature>